<evidence type="ECO:0000313" key="1">
    <source>
        <dbReference type="EMBL" id="GBP45030.1"/>
    </source>
</evidence>
<evidence type="ECO:0000313" key="2">
    <source>
        <dbReference type="Proteomes" id="UP000299102"/>
    </source>
</evidence>
<keyword evidence="2" id="KW-1185">Reference proteome</keyword>
<reference evidence="1 2" key="1">
    <citation type="journal article" date="2019" name="Commun. Biol.">
        <title>The bagworm genome reveals a unique fibroin gene that provides high tensile strength.</title>
        <authorList>
            <person name="Kono N."/>
            <person name="Nakamura H."/>
            <person name="Ohtoshi R."/>
            <person name="Tomita M."/>
            <person name="Numata K."/>
            <person name="Arakawa K."/>
        </authorList>
    </citation>
    <scope>NUCLEOTIDE SEQUENCE [LARGE SCALE GENOMIC DNA]</scope>
</reference>
<organism evidence="1 2">
    <name type="scientific">Eumeta variegata</name>
    <name type="common">Bagworm moth</name>
    <name type="synonym">Eumeta japonica</name>
    <dbReference type="NCBI Taxonomy" id="151549"/>
    <lineage>
        <taxon>Eukaryota</taxon>
        <taxon>Metazoa</taxon>
        <taxon>Ecdysozoa</taxon>
        <taxon>Arthropoda</taxon>
        <taxon>Hexapoda</taxon>
        <taxon>Insecta</taxon>
        <taxon>Pterygota</taxon>
        <taxon>Neoptera</taxon>
        <taxon>Endopterygota</taxon>
        <taxon>Lepidoptera</taxon>
        <taxon>Glossata</taxon>
        <taxon>Ditrysia</taxon>
        <taxon>Tineoidea</taxon>
        <taxon>Psychidae</taxon>
        <taxon>Oiketicinae</taxon>
        <taxon>Eumeta</taxon>
    </lineage>
</organism>
<dbReference type="Proteomes" id="UP000299102">
    <property type="component" value="Unassembled WGS sequence"/>
</dbReference>
<sequence length="175" mass="19962">MVINLDSTIYFVKRNRKKIKSVFAKAFYEKYFFTQNSPKREPIGLFKASNCLLQKSIIIWCTAYLNLKFPTSQNVCTAESVKFFSKSRSRSGIGAHDATAVQLLLVFSKVNETTVLIYARLCARSDTPGNKHPFEEDRDKQWSSNAVRRVKFDSASKRPSITGAARDEPIRYLCS</sequence>
<protein>
    <submittedName>
        <fullName evidence="1">Uncharacterized protein</fullName>
    </submittedName>
</protein>
<accession>A0A4C1W2E6</accession>
<gene>
    <name evidence="1" type="ORF">EVAR_23503_1</name>
</gene>
<dbReference type="EMBL" id="BGZK01000463">
    <property type="protein sequence ID" value="GBP45030.1"/>
    <property type="molecule type" value="Genomic_DNA"/>
</dbReference>
<comment type="caution">
    <text evidence="1">The sequence shown here is derived from an EMBL/GenBank/DDBJ whole genome shotgun (WGS) entry which is preliminary data.</text>
</comment>
<name>A0A4C1W2E6_EUMVA</name>
<proteinExistence type="predicted"/>
<dbReference type="AlphaFoldDB" id="A0A4C1W2E6"/>